<dbReference type="HOGENOM" id="CLU_1417213_0_0_1"/>
<name>A0A0E0ISE9_ORYNI</name>
<protein>
    <submittedName>
        <fullName evidence="2">Uncharacterized protein</fullName>
    </submittedName>
</protein>
<evidence type="ECO:0000313" key="3">
    <source>
        <dbReference type="Proteomes" id="UP000006591"/>
    </source>
</evidence>
<dbReference type="AlphaFoldDB" id="A0A0E0ISE9"/>
<dbReference type="InterPro" id="IPR044178">
    <property type="entry name" value="CYP28-like"/>
</dbReference>
<dbReference type="Proteomes" id="UP000006591">
    <property type="component" value="Chromosome 10"/>
</dbReference>
<evidence type="ECO:0000256" key="1">
    <source>
        <dbReference type="SAM" id="MobiDB-lite"/>
    </source>
</evidence>
<dbReference type="Gramene" id="ONIVA10G10180.3">
    <property type="protein sequence ID" value="ONIVA10G10180.3"/>
    <property type="gene ID" value="ONIVA10G10180"/>
</dbReference>
<dbReference type="GO" id="GO:0009507">
    <property type="term" value="C:chloroplast"/>
    <property type="evidence" value="ECO:0007669"/>
    <property type="project" value="TreeGrafter"/>
</dbReference>
<accession>A0A0E0ISE9</accession>
<keyword evidence="3" id="KW-1185">Reference proteome</keyword>
<organism evidence="2">
    <name type="scientific">Oryza nivara</name>
    <name type="common">Indian wild rice</name>
    <name type="synonym">Oryza sativa f. spontanea</name>
    <dbReference type="NCBI Taxonomy" id="4536"/>
    <lineage>
        <taxon>Eukaryota</taxon>
        <taxon>Viridiplantae</taxon>
        <taxon>Streptophyta</taxon>
        <taxon>Embryophyta</taxon>
        <taxon>Tracheophyta</taxon>
        <taxon>Spermatophyta</taxon>
        <taxon>Magnoliopsida</taxon>
        <taxon>Liliopsida</taxon>
        <taxon>Poales</taxon>
        <taxon>Poaceae</taxon>
        <taxon>BOP clade</taxon>
        <taxon>Oryzoideae</taxon>
        <taxon>Oryzeae</taxon>
        <taxon>Oryzinae</taxon>
        <taxon>Oryza</taxon>
    </lineage>
</organism>
<feature type="region of interest" description="Disordered" evidence="1">
    <location>
        <begin position="1"/>
        <end position="105"/>
    </location>
</feature>
<feature type="compositionally biased region" description="Basic and acidic residues" evidence="1">
    <location>
        <begin position="39"/>
        <end position="48"/>
    </location>
</feature>
<reference evidence="2" key="2">
    <citation type="submission" date="2018-04" db="EMBL/GenBank/DDBJ databases">
        <title>OnivRS2 (Oryza nivara Reference Sequence Version 2).</title>
        <authorList>
            <person name="Zhang J."/>
            <person name="Kudrna D."/>
            <person name="Lee S."/>
            <person name="Talag J."/>
            <person name="Rajasekar S."/>
            <person name="Welchert J."/>
            <person name="Hsing Y.-I."/>
            <person name="Wing R.A."/>
        </authorList>
    </citation>
    <scope>NUCLEOTIDE SEQUENCE [LARGE SCALE GENOMIC DNA]</scope>
</reference>
<evidence type="ECO:0000313" key="2">
    <source>
        <dbReference type="EnsemblPlants" id="ONIVA10G10180.3"/>
    </source>
</evidence>
<dbReference type="PANTHER" id="PTHR47875">
    <property type="entry name" value="PEPTIDYL-PROLYL CIS-TRANS ISOMERASE CYP28, CHLOROPLASTIC"/>
    <property type="match status" value="1"/>
</dbReference>
<dbReference type="PANTHER" id="PTHR47875:SF1">
    <property type="entry name" value="PEPTIDYL-PROLYL CIS-TRANS ISOMERASE CYP28, CHLOROPLASTIC"/>
    <property type="match status" value="1"/>
</dbReference>
<proteinExistence type="predicted"/>
<sequence>MESWRRTGGARPRRRAATARGAARRAGDGVEPAGRARGRGGERRRREAQLGGPATASSRLGGDAFAARHAGSGEAEGGGHTKRNLPSRSRSPPLLAPPPRRAEGRAAISIWQAEQRRGGGDPGMNVITSIATIPTYKPAERIRFFNDFAQLIGDERAQTARALWDRPLKTVYISDCGELKVTKPSLSPPSLP</sequence>
<reference evidence="2" key="1">
    <citation type="submission" date="2015-04" db="UniProtKB">
        <authorList>
            <consortium name="EnsemblPlants"/>
        </authorList>
    </citation>
    <scope>IDENTIFICATION</scope>
    <source>
        <strain evidence="2">SL10</strain>
    </source>
</reference>
<dbReference type="EnsemblPlants" id="ONIVA10G10180.3">
    <property type="protein sequence ID" value="ONIVA10G10180.3"/>
    <property type="gene ID" value="ONIVA10G10180"/>
</dbReference>
<feature type="compositionally biased region" description="Low complexity" evidence="1">
    <location>
        <begin position="1"/>
        <end position="10"/>
    </location>
</feature>